<evidence type="ECO:0000313" key="2">
    <source>
        <dbReference type="EMBL" id="KXZ44969.1"/>
    </source>
</evidence>
<evidence type="ECO:0000256" key="1">
    <source>
        <dbReference type="SAM" id="MobiDB-lite"/>
    </source>
</evidence>
<comment type="caution">
    <text evidence="2">The sequence shown here is derived from an EMBL/GenBank/DDBJ whole genome shotgun (WGS) entry which is preliminary data.</text>
</comment>
<protein>
    <submittedName>
        <fullName evidence="2">Uncharacterized protein</fullName>
    </submittedName>
</protein>
<feature type="compositionally biased region" description="Polar residues" evidence="1">
    <location>
        <begin position="51"/>
        <end position="69"/>
    </location>
</feature>
<dbReference type="Proteomes" id="UP000075714">
    <property type="component" value="Unassembled WGS sequence"/>
</dbReference>
<accession>A0A150G511</accession>
<dbReference type="EMBL" id="LSYV01000061">
    <property type="protein sequence ID" value="KXZ44969.1"/>
    <property type="molecule type" value="Genomic_DNA"/>
</dbReference>
<evidence type="ECO:0000313" key="3">
    <source>
        <dbReference type="Proteomes" id="UP000075714"/>
    </source>
</evidence>
<feature type="region of interest" description="Disordered" evidence="1">
    <location>
        <begin position="1"/>
        <end position="84"/>
    </location>
</feature>
<name>A0A150G511_GONPE</name>
<dbReference type="AlphaFoldDB" id="A0A150G511"/>
<organism evidence="2 3">
    <name type="scientific">Gonium pectorale</name>
    <name type="common">Green alga</name>
    <dbReference type="NCBI Taxonomy" id="33097"/>
    <lineage>
        <taxon>Eukaryota</taxon>
        <taxon>Viridiplantae</taxon>
        <taxon>Chlorophyta</taxon>
        <taxon>core chlorophytes</taxon>
        <taxon>Chlorophyceae</taxon>
        <taxon>CS clade</taxon>
        <taxon>Chlamydomonadales</taxon>
        <taxon>Volvocaceae</taxon>
        <taxon>Gonium</taxon>
    </lineage>
</organism>
<gene>
    <name evidence="2" type="ORF">GPECTOR_60g747</name>
</gene>
<feature type="compositionally biased region" description="Gly residues" evidence="1">
    <location>
        <begin position="18"/>
        <end position="27"/>
    </location>
</feature>
<reference evidence="3" key="1">
    <citation type="journal article" date="2016" name="Nat. Commun.">
        <title>The Gonium pectorale genome demonstrates co-option of cell cycle regulation during the evolution of multicellularity.</title>
        <authorList>
            <person name="Hanschen E.R."/>
            <person name="Marriage T.N."/>
            <person name="Ferris P.J."/>
            <person name="Hamaji T."/>
            <person name="Toyoda A."/>
            <person name="Fujiyama A."/>
            <person name="Neme R."/>
            <person name="Noguchi H."/>
            <person name="Minakuchi Y."/>
            <person name="Suzuki M."/>
            <person name="Kawai-Toyooka H."/>
            <person name="Smith D.R."/>
            <person name="Sparks H."/>
            <person name="Anderson J."/>
            <person name="Bakaric R."/>
            <person name="Luria V."/>
            <person name="Karger A."/>
            <person name="Kirschner M.W."/>
            <person name="Durand P.M."/>
            <person name="Michod R.E."/>
            <person name="Nozaki H."/>
            <person name="Olson B.J."/>
        </authorList>
    </citation>
    <scope>NUCLEOTIDE SEQUENCE [LARGE SCALE GENOMIC DNA]</scope>
    <source>
        <strain evidence="3">NIES-2863</strain>
    </source>
</reference>
<keyword evidence="3" id="KW-1185">Reference proteome</keyword>
<sequence>MSLTPGDLRDAVWQDGQVGAGGGGGPQGAESVPLGLGGVVSGDADGAAQDPESSSEGSETEYDTCTGSTDDYGCSEDTDDGESMRRIDGYSRQLGVAAVLQLSSIPGLYYADRLFGGAGWATREW</sequence>
<proteinExistence type="predicted"/>